<evidence type="ECO:0000313" key="3">
    <source>
        <dbReference type="Proteomes" id="UP000011081"/>
    </source>
</evidence>
<sequence>MTSRTSLDNSVPHSFFDTIMARAVLITNLLKRTESLFSRKSAVILFILVLIFTTQLFMKWNILFEFGMLIIVALLDDIVLKISLCIAIIGFYSSINYLQIIKYYRNDGLEEALKTFGNYGTTS</sequence>
<keyword evidence="1" id="KW-0812">Transmembrane</keyword>
<dbReference type="HOGENOM" id="CLU_2016943_0_0_1"/>
<dbReference type="InParanoid" id="L2GTX2"/>
<keyword evidence="1" id="KW-0472">Membrane</keyword>
<reference evidence="3" key="1">
    <citation type="submission" date="2011-03" db="EMBL/GenBank/DDBJ databases">
        <title>The genome sequence of Vavraia culicis strain floridensis.</title>
        <authorList>
            <consortium name="The Broad Institute Genome Sequencing Platform"/>
            <person name="Cuomo C."/>
            <person name="Becnel J."/>
            <person name="Sanscrainte N."/>
            <person name="Young S.K."/>
            <person name="Zeng Q."/>
            <person name="Gargeya S."/>
            <person name="Fitzgerald M."/>
            <person name="Haas B."/>
            <person name="Abouelleil A."/>
            <person name="Alvarado L."/>
            <person name="Arachchi H.M."/>
            <person name="Berlin A."/>
            <person name="Chapman S.B."/>
            <person name="Gearin G."/>
            <person name="Goldberg J."/>
            <person name="Griggs A."/>
            <person name="Gujja S."/>
            <person name="Hansen M."/>
            <person name="Heiman D."/>
            <person name="Howarth C."/>
            <person name="Larimer J."/>
            <person name="Lui A."/>
            <person name="MacDonald P.J.P."/>
            <person name="McCowen C."/>
            <person name="Montmayeur A."/>
            <person name="Murphy C."/>
            <person name="Neiman D."/>
            <person name="Pearson M."/>
            <person name="Priest M."/>
            <person name="Roberts A."/>
            <person name="Saif S."/>
            <person name="Shea T."/>
            <person name="Sisk P."/>
            <person name="Stolte C."/>
            <person name="Sykes S."/>
            <person name="Wortman J."/>
            <person name="Nusbaum C."/>
            <person name="Birren B."/>
        </authorList>
    </citation>
    <scope>NUCLEOTIDE SEQUENCE [LARGE SCALE GENOMIC DNA]</scope>
    <source>
        <strain evidence="3">floridensis</strain>
    </source>
</reference>
<evidence type="ECO:0000313" key="2">
    <source>
        <dbReference type="EMBL" id="ELA47069.1"/>
    </source>
</evidence>
<feature type="transmembrane region" description="Helical" evidence="1">
    <location>
        <begin position="66"/>
        <end position="92"/>
    </location>
</feature>
<keyword evidence="3" id="KW-1185">Reference proteome</keyword>
<proteinExistence type="predicted"/>
<dbReference type="GeneID" id="19879308"/>
<gene>
    <name evidence="2" type="ORF">VCUG_01430</name>
</gene>
<evidence type="ECO:0000256" key="1">
    <source>
        <dbReference type="SAM" id="Phobius"/>
    </source>
</evidence>
<protein>
    <submittedName>
        <fullName evidence="2">Uncharacterized protein</fullName>
    </submittedName>
</protein>
<accession>L2GTX2</accession>
<dbReference type="AlphaFoldDB" id="L2GTX2"/>
<dbReference type="Proteomes" id="UP000011081">
    <property type="component" value="Unassembled WGS sequence"/>
</dbReference>
<dbReference type="RefSeq" id="XP_008074449.1">
    <property type="nucleotide sequence ID" value="XM_008076258.1"/>
</dbReference>
<dbReference type="VEuPathDB" id="MicrosporidiaDB:VCUG_01430"/>
<feature type="transmembrane region" description="Helical" evidence="1">
    <location>
        <begin position="42"/>
        <end position="60"/>
    </location>
</feature>
<organism evidence="2 3">
    <name type="scientific">Vavraia culicis (isolate floridensis)</name>
    <name type="common">Microsporidian parasite</name>
    <dbReference type="NCBI Taxonomy" id="948595"/>
    <lineage>
        <taxon>Eukaryota</taxon>
        <taxon>Fungi</taxon>
        <taxon>Fungi incertae sedis</taxon>
        <taxon>Microsporidia</taxon>
        <taxon>Pleistophoridae</taxon>
        <taxon>Vavraia</taxon>
    </lineage>
</organism>
<keyword evidence="1" id="KW-1133">Transmembrane helix</keyword>
<dbReference type="EMBL" id="GL877425">
    <property type="protein sequence ID" value="ELA47069.1"/>
    <property type="molecule type" value="Genomic_DNA"/>
</dbReference>
<name>L2GTX2_VAVCU</name>